<dbReference type="GO" id="GO:0004065">
    <property type="term" value="F:arylsulfatase activity"/>
    <property type="evidence" value="ECO:0007669"/>
    <property type="project" value="TreeGrafter"/>
</dbReference>
<dbReference type="PANTHER" id="PTHR42693">
    <property type="entry name" value="ARYLSULFATASE FAMILY MEMBER"/>
    <property type="match status" value="1"/>
</dbReference>
<dbReference type="EMBL" id="JAVDQD010000012">
    <property type="protein sequence ID" value="MDR6241861.1"/>
    <property type="molecule type" value="Genomic_DNA"/>
</dbReference>
<dbReference type="Gene3D" id="3.30.1120.10">
    <property type="match status" value="1"/>
</dbReference>
<keyword evidence="6" id="KW-1185">Reference proteome</keyword>
<organism evidence="5 6">
    <name type="scientific">Aureibacter tunicatorum</name>
    <dbReference type="NCBI Taxonomy" id="866807"/>
    <lineage>
        <taxon>Bacteria</taxon>
        <taxon>Pseudomonadati</taxon>
        <taxon>Bacteroidota</taxon>
        <taxon>Cytophagia</taxon>
        <taxon>Cytophagales</taxon>
        <taxon>Persicobacteraceae</taxon>
        <taxon>Aureibacter</taxon>
    </lineage>
</organism>
<dbReference type="InterPro" id="IPR000917">
    <property type="entry name" value="Sulfatase_N"/>
</dbReference>
<name>A0AAE3XU20_9BACT</name>
<dbReference type="Proteomes" id="UP001185092">
    <property type="component" value="Unassembled WGS sequence"/>
</dbReference>
<accession>A0AAE3XU20</accession>
<comment type="caution">
    <text evidence="5">The sequence shown here is derived from an EMBL/GenBank/DDBJ whole genome shotgun (WGS) entry which is preliminary data.</text>
</comment>
<evidence type="ECO:0000313" key="6">
    <source>
        <dbReference type="Proteomes" id="UP001185092"/>
    </source>
</evidence>
<dbReference type="AlphaFoldDB" id="A0AAE3XU20"/>
<keyword evidence="2" id="KW-0378">Hydrolase</keyword>
<feature type="region of interest" description="Disordered" evidence="3">
    <location>
        <begin position="281"/>
        <end position="302"/>
    </location>
</feature>
<reference evidence="5" key="1">
    <citation type="submission" date="2023-07" db="EMBL/GenBank/DDBJ databases">
        <title>Genomic Encyclopedia of Type Strains, Phase IV (KMG-IV): sequencing the most valuable type-strain genomes for metagenomic binning, comparative biology and taxonomic classification.</title>
        <authorList>
            <person name="Goeker M."/>
        </authorList>
    </citation>
    <scope>NUCLEOTIDE SEQUENCE</scope>
    <source>
        <strain evidence="5">DSM 26174</strain>
    </source>
</reference>
<dbReference type="RefSeq" id="WP_309943022.1">
    <property type="nucleotide sequence ID" value="NZ_AP025307.1"/>
</dbReference>
<feature type="domain" description="Sulfatase N-terminal" evidence="4">
    <location>
        <begin position="17"/>
        <end position="481"/>
    </location>
</feature>
<proteinExistence type="inferred from homology"/>
<evidence type="ECO:0000256" key="2">
    <source>
        <dbReference type="ARBA" id="ARBA00022801"/>
    </source>
</evidence>
<evidence type="ECO:0000256" key="3">
    <source>
        <dbReference type="SAM" id="MobiDB-lite"/>
    </source>
</evidence>
<dbReference type="Gene3D" id="3.40.720.10">
    <property type="entry name" value="Alkaline Phosphatase, subunit A"/>
    <property type="match status" value="1"/>
</dbReference>
<dbReference type="Pfam" id="PF00884">
    <property type="entry name" value="Sulfatase"/>
    <property type="match status" value="1"/>
</dbReference>
<dbReference type="PANTHER" id="PTHR42693:SF53">
    <property type="entry name" value="ENDO-4-O-SULFATASE"/>
    <property type="match status" value="1"/>
</dbReference>
<evidence type="ECO:0000256" key="1">
    <source>
        <dbReference type="ARBA" id="ARBA00008779"/>
    </source>
</evidence>
<dbReference type="InterPro" id="IPR050738">
    <property type="entry name" value="Sulfatase"/>
</dbReference>
<evidence type="ECO:0000259" key="4">
    <source>
        <dbReference type="Pfam" id="PF00884"/>
    </source>
</evidence>
<sequence>MSKNNSQSNSHLFGNGKNVLLIMADEFRFPIPENAGGMVNDLKNILGFQNLGATSTDADDYISDTSQQLFPGFMKLRENAAILKNHTVATTACVPSRTAMFTGQYGSKNKVTQTDGVFKGASEKGFNWLDPEGLPTLGDWFKKNNYSTHYFGKCHFAHPEKQSLKNWGFDDWETSFPEPHGTLKNNLGMYRDNGFTDLVTTFLRRKGMALDYDQEVGKIEMDDSLTDQEREEAIENIDKKPWFAVASFTNPHDITTWPVLPAKAQGVLNKEADESDFEVKFDEPLGIPDPNTRSTPPDRGTWTFDMNPGGIDKTYAKVPKTWKEDLLEKPDCQIDYSLKLGVALAAKTGKLQVAKHSHELTGIPLALAAQPRKWTAAYMEYYAYLHHILDKQIERVLNSLEESGLRDDTIVVFVPDHGEYGGSHGMMMQKWHSAYQEAIHVPVVISMPKEYDISQTTTPKQIDELTSHIDIVPTLLGLAGINEEGVEVLRKLLGGSKVPNFVGADLSDLITGEARKIKDKFNVNGKKFRDSILFTTSDMISEPIGYDKNTESGSNGANEDFDIFLEAVDYYREDLINQYDDTKPGEVDKIERLERMQKGPIVQPAEVHCVREGDWKLVRYRDFHNPDDHDKYQWEMYNLSEDPMEELNLLRYKSVNIKERIREEIGNIVGQDQLISKEAVIEKGAKEEILATVEDLATSNSQIEFKANPRAVSDFGYSETFIEDRAGELYKEMLILIEKML</sequence>
<dbReference type="SUPFAM" id="SSF53649">
    <property type="entry name" value="Alkaline phosphatase-like"/>
    <property type="match status" value="1"/>
</dbReference>
<comment type="similarity">
    <text evidence="1">Belongs to the sulfatase family.</text>
</comment>
<gene>
    <name evidence="5" type="ORF">HNQ88_004948</name>
</gene>
<protein>
    <submittedName>
        <fullName evidence="5">Arylsulfatase A-like enzyme</fullName>
    </submittedName>
</protein>
<dbReference type="InterPro" id="IPR017850">
    <property type="entry name" value="Alkaline_phosphatase_core_sf"/>
</dbReference>
<evidence type="ECO:0000313" key="5">
    <source>
        <dbReference type="EMBL" id="MDR6241861.1"/>
    </source>
</evidence>